<dbReference type="AlphaFoldDB" id="A0A6J4MIV3"/>
<protein>
    <submittedName>
        <fullName evidence="2">Uncharacterized protein</fullName>
    </submittedName>
</protein>
<feature type="non-terminal residue" evidence="2">
    <location>
        <position position="1"/>
    </location>
</feature>
<feature type="region of interest" description="Disordered" evidence="1">
    <location>
        <begin position="1"/>
        <end position="39"/>
    </location>
</feature>
<organism evidence="2">
    <name type="scientific">uncultured Chloroflexia bacterium</name>
    <dbReference type="NCBI Taxonomy" id="1672391"/>
    <lineage>
        <taxon>Bacteria</taxon>
        <taxon>Bacillati</taxon>
        <taxon>Chloroflexota</taxon>
        <taxon>Chloroflexia</taxon>
        <taxon>environmental samples</taxon>
    </lineage>
</organism>
<proteinExistence type="predicted"/>
<sequence>CWADVSHQPTQQCRPASAFRPSCSLSSPSSPSISFSSDSAPLADHAKPLALIAQPPRSVCPVLAFSAL</sequence>
<reference evidence="2" key="1">
    <citation type="submission" date="2020-02" db="EMBL/GenBank/DDBJ databases">
        <authorList>
            <person name="Meier V. D."/>
        </authorList>
    </citation>
    <scope>NUCLEOTIDE SEQUENCE</scope>
    <source>
        <strain evidence="2">AVDCRST_MAG93</strain>
    </source>
</reference>
<gene>
    <name evidence="2" type="ORF">AVDCRST_MAG93-7639</name>
</gene>
<evidence type="ECO:0000313" key="2">
    <source>
        <dbReference type="EMBL" id="CAA9360712.1"/>
    </source>
</evidence>
<dbReference type="EMBL" id="CADCTR010002571">
    <property type="protein sequence ID" value="CAA9360712.1"/>
    <property type="molecule type" value="Genomic_DNA"/>
</dbReference>
<evidence type="ECO:0000256" key="1">
    <source>
        <dbReference type="SAM" id="MobiDB-lite"/>
    </source>
</evidence>
<accession>A0A6J4MIV3</accession>
<feature type="compositionally biased region" description="Low complexity" evidence="1">
    <location>
        <begin position="16"/>
        <end position="39"/>
    </location>
</feature>
<name>A0A6J4MIV3_9CHLR</name>
<feature type="non-terminal residue" evidence="2">
    <location>
        <position position="68"/>
    </location>
</feature>